<feature type="region of interest" description="Disordered" evidence="1">
    <location>
        <begin position="75"/>
        <end position="110"/>
    </location>
</feature>
<dbReference type="RefSeq" id="WP_085120761.1">
    <property type="nucleotide sequence ID" value="NZ_FWZX01000001.1"/>
</dbReference>
<protein>
    <recommendedName>
        <fullName evidence="4">Lipoprotein-attachment site-containing protein</fullName>
    </recommendedName>
</protein>
<name>A0A1Y6B9F9_9PROT</name>
<accession>A0A1Y6B9F9</accession>
<dbReference type="EMBL" id="FWZX01000001">
    <property type="protein sequence ID" value="SME91587.1"/>
    <property type="molecule type" value="Genomic_DNA"/>
</dbReference>
<organism evidence="2 3">
    <name type="scientific">Tistlia consotensis USBA 355</name>
    <dbReference type="NCBI Taxonomy" id="560819"/>
    <lineage>
        <taxon>Bacteria</taxon>
        <taxon>Pseudomonadati</taxon>
        <taxon>Pseudomonadota</taxon>
        <taxon>Alphaproteobacteria</taxon>
        <taxon>Rhodospirillales</taxon>
        <taxon>Rhodovibrionaceae</taxon>
        <taxon>Tistlia</taxon>
    </lineage>
</organism>
<dbReference type="AlphaFoldDB" id="A0A1Y6B9F9"/>
<evidence type="ECO:0000313" key="2">
    <source>
        <dbReference type="EMBL" id="SME91587.1"/>
    </source>
</evidence>
<evidence type="ECO:0000256" key="1">
    <source>
        <dbReference type="SAM" id="MobiDB-lite"/>
    </source>
</evidence>
<gene>
    <name evidence="2" type="ORF">SAMN05428998_101417</name>
</gene>
<keyword evidence="3" id="KW-1185">Reference proteome</keyword>
<sequence length="110" mass="11862">MTRPAPLRNAPLRTAPLRTAPLRTGLLCAGLVCLALLAACGRKGDLRPPLGEHTAYSWPKQYPAPDTVVPPLSKEAEVNSGLEPRSGFKQPETLPRWNGSRTTTTVYGSQ</sequence>
<reference evidence="2 3" key="1">
    <citation type="submission" date="2017-04" db="EMBL/GenBank/DDBJ databases">
        <authorList>
            <person name="Afonso C.L."/>
            <person name="Miller P.J."/>
            <person name="Scott M.A."/>
            <person name="Spackman E."/>
            <person name="Goraichik I."/>
            <person name="Dimitrov K.M."/>
            <person name="Suarez D.L."/>
            <person name="Swayne D.E."/>
        </authorList>
    </citation>
    <scope>NUCLEOTIDE SEQUENCE [LARGE SCALE GENOMIC DNA]</scope>
    <source>
        <strain evidence="2 3">USBA 355</strain>
    </source>
</reference>
<evidence type="ECO:0008006" key="4">
    <source>
        <dbReference type="Google" id="ProtNLM"/>
    </source>
</evidence>
<proteinExistence type="predicted"/>
<evidence type="ECO:0000313" key="3">
    <source>
        <dbReference type="Proteomes" id="UP000192917"/>
    </source>
</evidence>
<feature type="compositionally biased region" description="Polar residues" evidence="1">
    <location>
        <begin position="99"/>
        <end position="110"/>
    </location>
</feature>
<dbReference type="Proteomes" id="UP000192917">
    <property type="component" value="Unassembled WGS sequence"/>
</dbReference>
<dbReference type="STRING" id="560819.SAMN05428998_101417"/>